<feature type="compositionally biased region" description="Polar residues" evidence="1">
    <location>
        <begin position="229"/>
        <end position="251"/>
    </location>
</feature>
<feature type="compositionally biased region" description="Basic and acidic residues" evidence="1">
    <location>
        <begin position="207"/>
        <end position="218"/>
    </location>
</feature>
<reference evidence="2" key="1">
    <citation type="submission" date="2020-12" db="EMBL/GenBank/DDBJ databases">
        <title>Taurinivorans muris gen. nov., sp. nov., fundamental and realized metabolic niche of a ubiquitous sulfidogenic bacterium in the murine intestine.</title>
        <authorList>
            <person name="Ye H."/>
            <person name="Hanson B.T."/>
            <person name="Loy A."/>
        </authorList>
    </citation>
    <scope>NUCLEOTIDE SEQUENCE</scope>
    <source>
        <strain evidence="2">LT0009</strain>
    </source>
</reference>
<evidence type="ECO:0008006" key="4">
    <source>
        <dbReference type="Google" id="ProtNLM"/>
    </source>
</evidence>
<evidence type="ECO:0000256" key="1">
    <source>
        <dbReference type="SAM" id="MobiDB-lite"/>
    </source>
</evidence>
<organism evidence="2 3">
    <name type="scientific">Taurinivorans muris</name>
    <dbReference type="NCBI Taxonomy" id="2787751"/>
    <lineage>
        <taxon>Bacteria</taxon>
        <taxon>Pseudomonadati</taxon>
        <taxon>Thermodesulfobacteriota</taxon>
        <taxon>Desulfovibrionia</taxon>
        <taxon>Desulfovibrionales</taxon>
        <taxon>Desulfovibrionaceae</taxon>
        <taxon>Taurinivorans</taxon>
    </lineage>
</organism>
<dbReference type="RefSeq" id="WP_334314877.1">
    <property type="nucleotide sequence ID" value="NZ_CP065938.1"/>
</dbReference>
<dbReference type="Proteomes" id="UP001058120">
    <property type="component" value="Chromosome"/>
</dbReference>
<feature type="region of interest" description="Disordered" evidence="1">
    <location>
        <begin position="200"/>
        <end position="251"/>
    </location>
</feature>
<keyword evidence="3" id="KW-1185">Reference proteome</keyword>
<proteinExistence type="predicted"/>
<accession>A0ABY5Y148</accession>
<dbReference type="EMBL" id="CP065938">
    <property type="protein sequence ID" value="UWX05304.1"/>
    <property type="molecule type" value="Genomic_DNA"/>
</dbReference>
<evidence type="ECO:0000313" key="3">
    <source>
        <dbReference type="Proteomes" id="UP001058120"/>
    </source>
</evidence>
<sequence length="251" mass="27763">MEKTCYRTLRAKNAPQETKTEFWEQFQKDRLNPILFFDGEIPDFANFSAWLSAKDKDARFVTGGTGEVKALYWLNNPIGKNAMIHFCFLRKAFGEQEAIGIHVVESLLHCKNGSGEYVLSALVGITPKPYRHALAFIRKLGFRIVAELPQACYFARQNTYKNALVSILTKEEIPTKEVQMGGGGKHYSAPVAQEVEIPAPAPVEADQSVKEAADEERRRRAGAFGHSKTVLTSGSGLTSPANSQKKTLLGA</sequence>
<name>A0ABY5Y148_9BACT</name>
<gene>
    <name evidence="2" type="ORF">JBF11_07555</name>
</gene>
<protein>
    <recommendedName>
        <fullName evidence="4">N-acetyltransferase domain-containing protein</fullName>
    </recommendedName>
</protein>
<evidence type="ECO:0000313" key="2">
    <source>
        <dbReference type="EMBL" id="UWX05304.1"/>
    </source>
</evidence>